<dbReference type="GO" id="GO:0042732">
    <property type="term" value="P:D-xylose metabolic process"/>
    <property type="evidence" value="ECO:0007669"/>
    <property type="project" value="UniProtKB-KW"/>
</dbReference>
<comment type="function">
    <text evidence="1">Transcriptional repressor of xylose-utilizing enzymes.</text>
</comment>
<dbReference type="PANTHER" id="PTHR18964:SF149">
    <property type="entry name" value="BIFUNCTIONAL UDP-N-ACETYLGLUCOSAMINE 2-EPIMERASE_N-ACETYLMANNOSAMINE KINASE"/>
    <property type="match status" value="1"/>
</dbReference>
<sequence length="403" mass="43824">MNKIRTGDQKLVQELNRSIILNVIREKGPISRSEIAKHYGISATTVASAIQELIRDGYVCEMGEGASNGGRKPIMLKLASDRLYLIGVSVSNSSIDIARMDLEAKISRKQSRPVQALYGEELVAAVLSEIERFLQGCPDTGQCLGISIIIPGVIDKDLGIVYFNSKLKLEQISLKAIIESRFNIKTWLENDLNATVLAQKKFGPYGKVQNLIYVSISEGVGAGIFFHDILLRGGNGGAGELGHTIIDRNGIRCECGSSGCLENYISWPAVYSRIIASATRGRKTAIMDLAEGDIARVTPEMFNQAVKMQDPLAVDLTDEISGYLGHGLVNLINLFNPEILILGGQIGSSNPRLLENVQKYVSSHALPILRDLKICPSTLGEEANLLAAASIILEDIFHFSLAN</sequence>
<dbReference type="InterPro" id="IPR049874">
    <property type="entry name" value="ROK_cs"/>
</dbReference>
<dbReference type="SUPFAM" id="SSF53067">
    <property type="entry name" value="Actin-like ATPase domain"/>
    <property type="match status" value="1"/>
</dbReference>
<dbReference type="InterPro" id="IPR000600">
    <property type="entry name" value="ROK"/>
</dbReference>
<dbReference type="Gene3D" id="1.10.10.10">
    <property type="entry name" value="Winged helix-like DNA-binding domain superfamily/Winged helix DNA-binding domain"/>
    <property type="match status" value="1"/>
</dbReference>
<gene>
    <name evidence="4" type="ORF">PSAB_09110</name>
</gene>
<dbReference type="KEGG" id="psab:PSAB_09110"/>
<evidence type="ECO:0000256" key="2">
    <source>
        <dbReference type="ARBA" id="ARBA00006479"/>
    </source>
</evidence>
<dbReference type="InterPro" id="IPR036390">
    <property type="entry name" value="WH_DNA-bd_sf"/>
</dbReference>
<comment type="similarity">
    <text evidence="2">Belongs to the ROK (NagC/XylR) family.</text>
</comment>
<evidence type="ECO:0000256" key="3">
    <source>
        <dbReference type="ARBA" id="ARBA00022629"/>
    </source>
</evidence>
<dbReference type="RefSeq" id="WP_025334299.1">
    <property type="nucleotide sequence ID" value="NZ_CP004078.1"/>
</dbReference>
<organism evidence="4 5">
    <name type="scientific">Paenibacillus sabinae T27</name>
    <dbReference type="NCBI Taxonomy" id="1268072"/>
    <lineage>
        <taxon>Bacteria</taxon>
        <taxon>Bacillati</taxon>
        <taxon>Bacillota</taxon>
        <taxon>Bacilli</taxon>
        <taxon>Bacillales</taxon>
        <taxon>Paenibacillaceae</taxon>
        <taxon>Paenibacillus</taxon>
    </lineage>
</organism>
<dbReference type="Proteomes" id="UP000019772">
    <property type="component" value="Chromosome"/>
</dbReference>
<keyword evidence="3" id="KW-0119">Carbohydrate metabolism</keyword>
<protein>
    <submittedName>
        <fullName evidence="4">ROK family protein</fullName>
    </submittedName>
</protein>
<dbReference type="Gene3D" id="3.30.420.40">
    <property type="match status" value="2"/>
</dbReference>
<dbReference type="Pfam" id="PF00480">
    <property type="entry name" value="ROK"/>
    <property type="match status" value="1"/>
</dbReference>
<dbReference type="PANTHER" id="PTHR18964">
    <property type="entry name" value="ROK (REPRESSOR, ORF, KINASE) FAMILY"/>
    <property type="match status" value="1"/>
</dbReference>
<dbReference type="STRING" id="1268072.PSAB_09110"/>
<dbReference type="PATRIC" id="fig|1268072.3.peg.1897"/>
<evidence type="ECO:0000256" key="1">
    <source>
        <dbReference type="ARBA" id="ARBA00002486"/>
    </source>
</evidence>
<proteinExistence type="inferred from homology"/>
<keyword evidence="5" id="KW-1185">Reference proteome</keyword>
<dbReference type="EMBL" id="CP004078">
    <property type="protein sequence ID" value="AHV96754.1"/>
    <property type="molecule type" value="Genomic_DNA"/>
</dbReference>
<dbReference type="PROSITE" id="PS01125">
    <property type="entry name" value="ROK"/>
    <property type="match status" value="1"/>
</dbReference>
<dbReference type="SUPFAM" id="SSF46785">
    <property type="entry name" value="Winged helix' DNA-binding domain"/>
    <property type="match status" value="1"/>
</dbReference>
<dbReference type="InterPro" id="IPR043129">
    <property type="entry name" value="ATPase_NBD"/>
</dbReference>
<dbReference type="Pfam" id="PF13412">
    <property type="entry name" value="HTH_24"/>
    <property type="match status" value="1"/>
</dbReference>
<evidence type="ECO:0000313" key="5">
    <source>
        <dbReference type="Proteomes" id="UP000019772"/>
    </source>
</evidence>
<dbReference type="InterPro" id="IPR036388">
    <property type="entry name" value="WH-like_DNA-bd_sf"/>
</dbReference>
<accession>X4ZYJ6</accession>
<keyword evidence="3" id="KW-0859">Xylose metabolism</keyword>
<reference evidence="4 5" key="1">
    <citation type="journal article" date="2014" name="PLoS Genet.">
        <title>Comparative Genomic Analysis of N2-Fixing and Non-N2-Fixing Paenibacillus spp.: Organization, Evolution and Expression of the Nitrogen Fixation Genes.</title>
        <authorList>
            <person name="Xie J.B."/>
            <person name="Du Z."/>
            <person name="Bai L."/>
            <person name="Tian C."/>
            <person name="Zhang Y."/>
            <person name="Xie J.Y."/>
            <person name="Wang T."/>
            <person name="Liu X."/>
            <person name="Chen X."/>
            <person name="Cheng Q."/>
            <person name="Chen S."/>
            <person name="Li J."/>
        </authorList>
    </citation>
    <scope>NUCLEOTIDE SEQUENCE [LARGE SCALE GENOMIC DNA]</scope>
    <source>
        <strain evidence="4 5">T27</strain>
    </source>
</reference>
<dbReference type="HOGENOM" id="CLU_036604_13_5_9"/>
<name>X4ZYJ6_9BACL</name>
<dbReference type="eggNOG" id="COG1940">
    <property type="taxonomic scope" value="Bacteria"/>
</dbReference>
<evidence type="ECO:0000313" key="4">
    <source>
        <dbReference type="EMBL" id="AHV96754.1"/>
    </source>
</evidence>
<dbReference type="AlphaFoldDB" id="X4ZYJ6"/>